<comment type="caution">
    <text evidence="2">The sequence shown here is derived from an EMBL/GenBank/DDBJ whole genome shotgun (WGS) entry which is preliminary data.</text>
</comment>
<feature type="region of interest" description="Disordered" evidence="1">
    <location>
        <begin position="1"/>
        <end position="36"/>
    </location>
</feature>
<organism evidence="2 3">
    <name type="scientific">Streptomyces pseudovenezuelae</name>
    <dbReference type="NCBI Taxonomy" id="67350"/>
    <lineage>
        <taxon>Bacteria</taxon>
        <taxon>Bacillati</taxon>
        <taxon>Actinomycetota</taxon>
        <taxon>Actinomycetes</taxon>
        <taxon>Kitasatosporales</taxon>
        <taxon>Streptomycetaceae</taxon>
        <taxon>Streptomyces</taxon>
        <taxon>Streptomyces aurantiacus group</taxon>
    </lineage>
</organism>
<evidence type="ECO:0000313" key="2">
    <source>
        <dbReference type="EMBL" id="MDH6221619.1"/>
    </source>
</evidence>
<dbReference type="Proteomes" id="UP001160499">
    <property type="component" value="Unassembled WGS sequence"/>
</dbReference>
<sequence>MNDDFKRMKSHACPMSTWAAPAGSPCRTGKGEVAIQ</sequence>
<reference evidence="2 3" key="1">
    <citation type="submission" date="2023-04" db="EMBL/GenBank/DDBJ databases">
        <title>Forest soil microbial communities from Buena Vista Peninsula, Colon Province, Panama.</title>
        <authorList>
            <person name="Bouskill N."/>
        </authorList>
    </citation>
    <scope>NUCLEOTIDE SEQUENCE [LARGE SCALE GENOMIC DNA]</scope>
    <source>
        <strain evidence="2 3">GGS1</strain>
    </source>
</reference>
<keyword evidence="3" id="KW-1185">Reference proteome</keyword>
<accession>A0ABT6LZ87</accession>
<protein>
    <submittedName>
        <fullName evidence="2">Uncharacterized protein</fullName>
    </submittedName>
</protein>
<evidence type="ECO:0000256" key="1">
    <source>
        <dbReference type="SAM" id="MobiDB-lite"/>
    </source>
</evidence>
<name>A0ABT6LZ87_9ACTN</name>
<evidence type="ECO:0000313" key="3">
    <source>
        <dbReference type="Proteomes" id="UP001160499"/>
    </source>
</evidence>
<gene>
    <name evidence="2" type="ORF">M2283_008966</name>
</gene>
<dbReference type="EMBL" id="JARXVH010000024">
    <property type="protein sequence ID" value="MDH6221619.1"/>
    <property type="molecule type" value="Genomic_DNA"/>
</dbReference>
<proteinExistence type="predicted"/>